<evidence type="ECO:0000313" key="2">
    <source>
        <dbReference type="Proteomes" id="UP000029692"/>
    </source>
</evidence>
<dbReference type="AlphaFoldDB" id="A0A098QVY3"/>
<dbReference type="eggNOG" id="COG0776">
    <property type="taxonomic scope" value="Bacteria"/>
</dbReference>
<gene>
    <name evidence="1" type="ORF">DC28_07920</name>
</gene>
<accession>A0A098QVY3</accession>
<keyword evidence="2" id="KW-1185">Reference proteome</keyword>
<organism evidence="1 2">
    <name type="scientific">Spirochaeta lutea</name>
    <dbReference type="NCBI Taxonomy" id="1480694"/>
    <lineage>
        <taxon>Bacteria</taxon>
        <taxon>Pseudomonadati</taxon>
        <taxon>Spirochaetota</taxon>
        <taxon>Spirochaetia</taxon>
        <taxon>Spirochaetales</taxon>
        <taxon>Spirochaetaceae</taxon>
        <taxon>Spirochaeta</taxon>
    </lineage>
</organism>
<comment type="caution">
    <text evidence="1">The sequence shown here is derived from an EMBL/GenBank/DDBJ whole genome shotgun (WGS) entry which is preliminary data.</text>
</comment>
<proteinExistence type="predicted"/>
<sequence length="176" mass="19313">MAAFFDQVPEAVQQHLRGIIRTSGLSATDESLEQLAQGWVEKMELFTAQTLDRDMEEVDVLPQDDARGALVLTYSGSLITLGPLDGQSRSAEYTSIGLRRDVPDKASKEDSRLEQDVTMDEPVVFTSGPIQRSSAVYKIAVPRGDLSPEEQSLLLGDATQILTEGFVEVNKTIILE</sequence>
<dbReference type="Proteomes" id="UP000029692">
    <property type="component" value="Unassembled WGS sequence"/>
</dbReference>
<dbReference type="OrthoDB" id="369426at2"/>
<reference evidence="1 2" key="1">
    <citation type="submission" date="2014-05" db="EMBL/GenBank/DDBJ databases">
        <title>De novo Genome Sequence of Spirocheata sp.</title>
        <authorList>
            <person name="Shivani Y."/>
            <person name="Subhash Y."/>
            <person name="Tushar L."/>
            <person name="Sasikala C."/>
            <person name="Ramana C.V."/>
        </authorList>
    </citation>
    <scope>NUCLEOTIDE SEQUENCE [LARGE SCALE GENOMIC DNA]</scope>
    <source>
        <strain evidence="1 2">JC230</strain>
    </source>
</reference>
<dbReference type="RefSeq" id="WP_037547448.1">
    <property type="nucleotide sequence ID" value="NZ_JNUP01000063.1"/>
</dbReference>
<dbReference type="STRING" id="1480694.DC28_07920"/>
<protein>
    <submittedName>
        <fullName evidence="1">Uncharacterized protein</fullName>
    </submittedName>
</protein>
<evidence type="ECO:0000313" key="1">
    <source>
        <dbReference type="EMBL" id="KGE72030.1"/>
    </source>
</evidence>
<dbReference type="EMBL" id="JNUP01000063">
    <property type="protein sequence ID" value="KGE72030.1"/>
    <property type="molecule type" value="Genomic_DNA"/>
</dbReference>
<name>A0A098QVY3_9SPIO</name>